<keyword evidence="2" id="KW-0378">Hydrolase</keyword>
<dbReference type="PANTHER" id="PTHR41286:SF1">
    <property type="entry name" value="HNH NUCLEASE YAJD-RELATED"/>
    <property type="match status" value="1"/>
</dbReference>
<evidence type="ECO:0000256" key="2">
    <source>
        <dbReference type="ARBA" id="ARBA00022801"/>
    </source>
</evidence>
<name>A0A401IUI4_9LACO</name>
<evidence type="ECO:0000256" key="4">
    <source>
        <dbReference type="ARBA" id="ARBA00040194"/>
    </source>
</evidence>
<dbReference type="GO" id="GO:0003676">
    <property type="term" value="F:nucleic acid binding"/>
    <property type="evidence" value="ECO:0007669"/>
    <property type="project" value="InterPro"/>
</dbReference>
<dbReference type="Gene3D" id="1.10.30.50">
    <property type="match status" value="1"/>
</dbReference>
<proteinExistence type="inferred from homology"/>
<accession>A0A401IUI4</accession>
<comment type="caution">
    <text evidence="6">The sequence shown here is derived from an EMBL/GenBank/DDBJ whole genome shotgun (WGS) entry which is preliminary data.</text>
</comment>
<dbReference type="GO" id="GO:0004519">
    <property type="term" value="F:endonuclease activity"/>
    <property type="evidence" value="ECO:0007669"/>
    <property type="project" value="InterPro"/>
</dbReference>
<dbReference type="InterPro" id="IPR002711">
    <property type="entry name" value="HNH"/>
</dbReference>
<dbReference type="EMBL" id="BFFP01000028">
    <property type="protein sequence ID" value="GBG95201.1"/>
    <property type="molecule type" value="Genomic_DNA"/>
</dbReference>
<dbReference type="PANTHER" id="PTHR41286">
    <property type="entry name" value="HNH NUCLEASE YAJD-RELATED"/>
    <property type="match status" value="1"/>
</dbReference>
<keyword evidence="1" id="KW-0540">Nuclease</keyword>
<organism evidence="6 7">
    <name type="scientific">Ligilactobacillus salitolerans</name>
    <dbReference type="NCBI Taxonomy" id="1808352"/>
    <lineage>
        <taxon>Bacteria</taxon>
        <taxon>Bacillati</taxon>
        <taxon>Bacillota</taxon>
        <taxon>Bacilli</taxon>
        <taxon>Lactobacillales</taxon>
        <taxon>Lactobacillaceae</taxon>
        <taxon>Ligilactobacillus</taxon>
    </lineage>
</organism>
<dbReference type="GO" id="GO:0016787">
    <property type="term" value="F:hydrolase activity"/>
    <property type="evidence" value="ECO:0007669"/>
    <property type="project" value="UniProtKB-KW"/>
</dbReference>
<dbReference type="AlphaFoldDB" id="A0A401IUI4"/>
<sequence>MIPFDHRYCDVHAPLHKQYQVTSHKQKLVDYKQYNRTQRDDKANSFYRTKQWEQVRNYVVNRDMNMCQVCGNTVTNRKIVDHCIRLEYCRNPLDTANLNTLCYRCHGIKTRMEKRMVEQGKENILQHAKFSWWKKAINEKL</sequence>
<evidence type="ECO:0000256" key="1">
    <source>
        <dbReference type="ARBA" id="ARBA00022722"/>
    </source>
</evidence>
<evidence type="ECO:0000256" key="3">
    <source>
        <dbReference type="ARBA" id="ARBA00038412"/>
    </source>
</evidence>
<gene>
    <name evidence="6" type="ORF">LFYK43_16600</name>
</gene>
<comment type="similarity">
    <text evidence="3">Belongs to the HNH nuclease family.</text>
</comment>
<protein>
    <recommendedName>
        <fullName evidence="4">Putative HNH nuclease YajD</fullName>
    </recommendedName>
</protein>
<dbReference type="Pfam" id="PF01844">
    <property type="entry name" value="HNH"/>
    <property type="match status" value="1"/>
</dbReference>
<dbReference type="Proteomes" id="UP000286848">
    <property type="component" value="Unassembled WGS sequence"/>
</dbReference>
<feature type="domain" description="HNH" evidence="5">
    <location>
        <begin position="67"/>
        <end position="110"/>
    </location>
</feature>
<reference evidence="6 7" key="1">
    <citation type="journal article" date="2019" name="Int. J. Syst. Evol. Microbiol.">
        <title>Lactobacillus salitolerans sp. nov., a novel lactic acid bacterium isolated from spent mushroom substrates.</title>
        <authorList>
            <person name="Tohno M."/>
            <person name="Tanizawa Y."/>
            <person name="Kojima Y."/>
            <person name="Sakamoto M."/>
            <person name="Nakamura Y."/>
            <person name="Ohkuma M."/>
            <person name="Kobayashi H."/>
        </authorList>
    </citation>
    <scope>NUCLEOTIDE SEQUENCE [LARGE SCALE GENOMIC DNA]</scope>
    <source>
        <strain evidence="6 7">YK43</strain>
    </source>
</reference>
<dbReference type="GO" id="GO:0008270">
    <property type="term" value="F:zinc ion binding"/>
    <property type="evidence" value="ECO:0007669"/>
    <property type="project" value="InterPro"/>
</dbReference>
<evidence type="ECO:0000259" key="5">
    <source>
        <dbReference type="Pfam" id="PF01844"/>
    </source>
</evidence>
<evidence type="ECO:0000313" key="6">
    <source>
        <dbReference type="EMBL" id="GBG95201.1"/>
    </source>
</evidence>
<dbReference type="GO" id="GO:0005829">
    <property type="term" value="C:cytosol"/>
    <property type="evidence" value="ECO:0007669"/>
    <property type="project" value="TreeGrafter"/>
</dbReference>
<evidence type="ECO:0000313" key="7">
    <source>
        <dbReference type="Proteomes" id="UP000286848"/>
    </source>
</evidence>
<keyword evidence="7" id="KW-1185">Reference proteome</keyword>